<dbReference type="Gene3D" id="3.60.21.10">
    <property type="match status" value="1"/>
</dbReference>
<sequence>MGKLAIISDLHVDINQLGEPELLQLVEVLKTKEITHLHLAGDIANHVTRLLETTSFIRSHHIPLTYNFGNHEMPSLSDPEDIEAYSDAYFLNQQFIELNERVVLLAFNGWYDYSFSDETDINKIIAAKNLYWYDRFIHRGAADPAVNQAILDKLRGVLDRLQEADKQLIIATHFVPKQAFIVYQQGKYARWNELNAFLGSEKTGALLDHYSNIQQVVFGHTHRRFDEQKINGTTYSCRPFGYYFEWQLTREFVLSQGLAEVFNPMKARGLLKKHREAFQEFRSKHLKEEFSRGMTIIDY</sequence>
<dbReference type="PANTHER" id="PTHR36492:SF2">
    <property type="entry name" value="[ACYL-CARRIER-PROTEIN] PHOSPHODIESTERASE PPTH"/>
    <property type="match status" value="1"/>
</dbReference>
<name>A0ABS4CG55_9ENTE</name>
<dbReference type="InterPro" id="IPR029052">
    <property type="entry name" value="Metallo-depent_PP-like"/>
</dbReference>
<organism evidence="2 3">
    <name type="scientific">Enterococcus larvae</name>
    <dbReference type="NCBI Taxonomy" id="2794352"/>
    <lineage>
        <taxon>Bacteria</taxon>
        <taxon>Bacillati</taxon>
        <taxon>Bacillota</taxon>
        <taxon>Bacilli</taxon>
        <taxon>Lactobacillales</taxon>
        <taxon>Enterococcaceae</taxon>
        <taxon>Enterococcus</taxon>
    </lineage>
</organism>
<dbReference type="PANTHER" id="PTHR36492">
    <property type="match status" value="1"/>
</dbReference>
<keyword evidence="3" id="KW-1185">Reference proteome</keyword>
<dbReference type="Proteomes" id="UP000673375">
    <property type="component" value="Unassembled WGS sequence"/>
</dbReference>
<protein>
    <submittedName>
        <fullName evidence="2">Metallophosphoesterase</fullName>
    </submittedName>
</protein>
<dbReference type="InterPro" id="IPR052963">
    <property type="entry name" value="Pantetheine_PDE"/>
</dbReference>
<evidence type="ECO:0000313" key="2">
    <source>
        <dbReference type="EMBL" id="MBP1045614.1"/>
    </source>
</evidence>
<accession>A0ABS4CG55</accession>
<reference evidence="2 3" key="1">
    <citation type="submission" date="2020-12" db="EMBL/GenBank/DDBJ databases">
        <title>Vagococcus allomyrinae sp. nov. and Enterococcus lavae sp. nov., isolated from the larvae of Allomyrina dichotoma.</title>
        <authorList>
            <person name="Lee S.D."/>
        </authorList>
    </citation>
    <scope>NUCLEOTIDE SEQUENCE [LARGE SCALE GENOMIC DNA]</scope>
    <source>
        <strain evidence="2 3">BWM-S5</strain>
    </source>
</reference>
<dbReference type="RefSeq" id="WP_209556406.1">
    <property type="nucleotide sequence ID" value="NZ_JAEDXU010000002.1"/>
</dbReference>
<dbReference type="InterPro" id="IPR004843">
    <property type="entry name" value="Calcineurin-like_PHP"/>
</dbReference>
<evidence type="ECO:0000259" key="1">
    <source>
        <dbReference type="Pfam" id="PF00149"/>
    </source>
</evidence>
<dbReference type="InterPro" id="IPR022302">
    <property type="entry name" value="Phosphoesterase_putative"/>
</dbReference>
<dbReference type="Pfam" id="PF00149">
    <property type="entry name" value="Metallophos"/>
    <property type="match status" value="1"/>
</dbReference>
<dbReference type="SUPFAM" id="SSF56300">
    <property type="entry name" value="Metallo-dependent phosphatases"/>
    <property type="match status" value="1"/>
</dbReference>
<gene>
    <name evidence="2" type="ORF">I6N96_04940</name>
</gene>
<dbReference type="NCBIfam" id="TIGR03729">
    <property type="entry name" value="acc_ester"/>
    <property type="match status" value="1"/>
</dbReference>
<proteinExistence type="predicted"/>
<dbReference type="CDD" id="cd00838">
    <property type="entry name" value="MPP_superfamily"/>
    <property type="match status" value="1"/>
</dbReference>
<comment type="caution">
    <text evidence="2">The sequence shown here is derived from an EMBL/GenBank/DDBJ whole genome shotgun (WGS) entry which is preliminary data.</text>
</comment>
<dbReference type="EMBL" id="JAEDXU010000002">
    <property type="protein sequence ID" value="MBP1045614.1"/>
    <property type="molecule type" value="Genomic_DNA"/>
</dbReference>
<feature type="domain" description="Calcineurin-like phosphoesterase" evidence="1">
    <location>
        <begin position="3"/>
        <end position="223"/>
    </location>
</feature>
<evidence type="ECO:0000313" key="3">
    <source>
        <dbReference type="Proteomes" id="UP000673375"/>
    </source>
</evidence>